<dbReference type="AlphaFoldDB" id="R4WRM4"/>
<evidence type="ECO:0000256" key="5">
    <source>
        <dbReference type="ARBA" id="ARBA00022737"/>
    </source>
</evidence>
<dbReference type="GO" id="GO:0008270">
    <property type="term" value="F:zinc ion binding"/>
    <property type="evidence" value="ECO:0007669"/>
    <property type="project" value="InterPro"/>
</dbReference>
<comment type="subcellular location">
    <subcellularLocation>
        <location evidence="1">Cytoplasm</location>
    </subcellularLocation>
</comment>
<dbReference type="GO" id="GO:0030687">
    <property type="term" value="C:preribosome, large subunit precursor"/>
    <property type="evidence" value="ECO:0007669"/>
    <property type="project" value="TreeGrafter"/>
</dbReference>
<keyword evidence="5" id="KW-0677">Repeat</keyword>
<dbReference type="SUPFAM" id="SSF57667">
    <property type="entry name" value="beta-beta-alpha zinc fingers"/>
    <property type="match status" value="2"/>
</dbReference>
<feature type="domain" description="C2H2-type" evidence="8">
    <location>
        <begin position="7"/>
        <end position="29"/>
    </location>
</feature>
<dbReference type="InterPro" id="IPR013087">
    <property type="entry name" value="Znf_C2H2_type"/>
</dbReference>
<protein>
    <recommendedName>
        <fullName evidence="8">C2H2-type domain-containing protein</fullName>
    </recommendedName>
</protein>
<organism evidence="9">
    <name type="scientific">Riptortus pedestris</name>
    <name type="common">Bean bug</name>
    <dbReference type="NCBI Taxonomy" id="329032"/>
    <lineage>
        <taxon>Eukaryota</taxon>
        <taxon>Metazoa</taxon>
        <taxon>Ecdysozoa</taxon>
        <taxon>Arthropoda</taxon>
        <taxon>Hexapoda</taxon>
        <taxon>Insecta</taxon>
        <taxon>Pterygota</taxon>
        <taxon>Neoptera</taxon>
        <taxon>Paraneoptera</taxon>
        <taxon>Hemiptera</taxon>
        <taxon>Heteroptera</taxon>
        <taxon>Panheteroptera</taxon>
        <taxon>Pentatomomorpha</taxon>
        <taxon>Coreoidea</taxon>
        <taxon>Alydidae</taxon>
        <taxon>Riptortus</taxon>
    </lineage>
</organism>
<evidence type="ECO:0000256" key="4">
    <source>
        <dbReference type="ARBA" id="ARBA00022723"/>
    </source>
</evidence>
<evidence type="ECO:0000256" key="3">
    <source>
        <dbReference type="ARBA" id="ARBA00022517"/>
    </source>
</evidence>
<dbReference type="GO" id="GO:0042273">
    <property type="term" value="P:ribosomal large subunit biogenesis"/>
    <property type="evidence" value="ECO:0007669"/>
    <property type="project" value="TreeGrafter"/>
</dbReference>
<comment type="similarity">
    <text evidence="7">Belongs to the REI1 family.</text>
</comment>
<dbReference type="InterPro" id="IPR040025">
    <property type="entry name" value="Znf622/Rei1/Reh1"/>
</dbReference>
<evidence type="ECO:0000313" key="9">
    <source>
        <dbReference type="EMBL" id="BAN20557.1"/>
    </source>
</evidence>
<dbReference type="EMBL" id="AK417342">
    <property type="protein sequence ID" value="BAN20557.1"/>
    <property type="molecule type" value="mRNA"/>
</dbReference>
<dbReference type="SMART" id="SM00451">
    <property type="entry name" value="ZnF_U1"/>
    <property type="match status" value="2"/>
</dbReference>
<dbReference type="PANTHER" id="PTHR13182">
    <property type="entry name" value="ZINC FINGER PROTEIN 622"/>
    <property type="match status" value="1"/>
</dbReference>
<sequence>MSQSFTCLSCRVAFANADIQRQHYKTDWHRYNLKRKVIGLPPVTAEDFQQRVLQQRSKEENESRDTSTYCKACRKAFSCKKAFDNHLNSIKHKSAVSLLSFNGKENLTLDDISSPVENKKDQAHNASVEEGSYIEDIEEVDSDEWDEDDDAISEDNPILINNCLFCSHHSGSMTKNLKHMSVEHSFFIPDIEYVVDLRNLLLYLGEKVCKYNMCLWCNTSGRGFYSMEAAQAHMRDKGHCKVLHEGSTLAEFEAYYNYALSYPDYVEGMDVDEEINIPELDTDDYQLTLPSGGVVGHRALLTYYKQHYSSNQEVVKKRNKLQQVMSTYRALGWKETDREIVTRKAKDIRYMKAVQSKMMMKLGVKANKLQKHFHAKVTV</sequence>
<keyword evidence="2" id="KW-0963">Cytoplasm</keyword>
<keyword evidence="4" id="KW-0479">Metal-binding</keyword>
<name>R4WRM4_RIPPE</name>
<dbReference type="PROSITE" id="PS00028">
    <property type="entry name" value="ZINC_FINGER_C2H2_1"/>
    <property type="match status" value="2"/>
</dbReference>
<proteinExistence type="evidence at transcript level"/>
<evidence type="ECO:0000256" key="7">
    <source>
        <dbReference type="ARBA" id="ARBA00034126"/>
    </source>
</evidence>
<keyword evidence="3" id="KW-0690">Ribosome biogenesis</keyword>
<dbReference type="GO" id="GO:0005737">
    <property type="term" value="C:cytoplasm"/>
    <property type="evidence" value="ECO:0007669"/>
    <property type="project" value="UniProtKB-SubCell"/>
</dbReference>
<dbReference type="PANTHER" id="PTHR13182:SF8">
    <property type="entry name" value="CYTOPLASMIC 60S SUBUNIT BIOGENESIS FACTOR ZNF622"/>
    <property type="match status" value="1"/>
</dbReference>
<dbReference type="InterPro" id="IPR041661">
    <property type="entry name" value="ZN622/Rei1/Reh1_Znf-C2H2"/>
</dbReference>
<dbReference type="Pfam" id="PF12756">
    <property type="entry name" value="zf-C2H2_2"/>
    <property type="match status" value="1"/>
</dbReference>
<dbReference type="InterPro" id="IPR036236">
    <property type="entry name" value="Znf_C2H2_sf"/>
</dbReference>
<evidence type="ECO:0000256" key="6">
    <source>
        <dbReference type="ARBA" id="ARBA00022833"/>
    </source>
</evidence>
<dbReference type="InterPro" id="IPR003604">
    <property type="entry name" value="Matrin/U1-like-C_Znf_C2H2"/>
</dbReference>
<keyword evidence="6" id="KW-0862">Zinc</keyword>
<feature type="domain" description="C2H2-type" evidence="8">
    <location>
        <begin position="70"/>
        <end position="92"/>
    </location>
</feature>
<reference evidence="9" key="1">
    <citation type="journal article" date="2013" name="PLoS ONE">
        <title>Gene expression in gut symbiotic organ of stinkbug affected by extracellular bacterial symbiont.</title>
        <authorList>
            <person name="Futahashi R."/>
            <person name="Tanaka K."/>
            <person name="Tanahashi M."/>
            <person name="Nikoh N."/>
            <person name="Kikuchi Y."/>
            <person name="Lee B.L."/>
            <person name="Fukatsu T."/>
        </authorList>
    </citation>
    <scope>NUCLEOTIDE SEQUENCE</scope>
    <source>
        <tissue evidence="9">Midgut</tissue>
    </source>
</reference>
<dbReference type="GO" id="GO:0003676">
    <property type="term" value="F:nucleic acid binding"/>
    <property type="evidence" value="ECO:0007669"/>
    <property type="project" value="InterPro"/>
</dbReference>
<evidence type="ECO:0000259" key="8">
    <source>
        <dbReference type="PROSITE" id="PS00028"/>
    </source>
</evidence>
<accession>R4WRM4</accession>
<dbReference type="SMART" id="SM00355">
    <property type="entry name" value="ZnF_C2H2"/>
    <property type="match status" value="4"/>
</dbReference>
<evidence type="ECO:0000256" key="1">
    <source>
        <dbReference type="ARBA" id="ARBA00004496"/>
    </source>
</evidence>
<evidence type="ECO:0000256" key="2">
    <source>
        <dbReference type="ARBA" id="ARBA00022490"/>
    </source>
</evidence>
<dbReference type="Gene3D" id="3.30.160.60">
    <property type="entry name" value="Classic Zinc Finger"/>
    <property type="match status" value="1"/>
</dbReference>